<proteinExistence type="predicted"/>
<accession>A0A517SPV2</accession>
<name>A0A517SPV2_9BACT</name>
<gene>
    <name evidence="1" type="ORF">SV7mr_06450</name>
</gene>
<dbReference type="EMBL" id="CP036272">
    <property type="protein sequence ID" value="QDT58156.1"/>
    <property type="molecule type" value="Genomic_DNA"/>
</dbReference>
<reference evidence="1 2" key="1">
    <citation type="submission" date="2019-02" db="EMBL/GenBank/DDBJ databases">
        <title>Deep-cultivation of Planctomycetes and their phenomic and genomic characterization uncovers novel biology.</title>
        <authorList>
            <person name="Wiegand S."/>
            <person name="Jogler M."/>
            <person name="Boedeker C."/>
            <person name="Pinto D."/>
            <person name="Vollmers J."/>
            <person name="Rivas-Marin E."/>
            <person name="Kohn T."/>
            <person name="Peeters S.H."/>
            <person name="Heuer A."/>
            <person name="Rast P."/>
            <person name="Oberbeckmann S."/>
            <person name="Bunk B."/>
            <person name="Jeske O."/>
            <person name="Meyerdierks A."/>
            <person name="Storesund J.E."/>
            <person name="Kallscheuer N."/>
            <person name="Luecker S."/>
            <person name="Lage O.M."/>
            <person name="Pohl T."/>
            <person name="Merkel B.J."/>
            <person name="Hornburger P."/>
            <person name="Mueller R.-W."/>
            <person name="Bruemmer F."/>
            <person name="Labrenz M."/>
            <person name="Spormann A.M."/>
            <person name="Op den Camp H."/>
            <person name="Overmann J."/>
            <person name="Amann R."/>
            <person name="Jetten M.S.M."/>
            <person name="Mascher T."/>
            <person name="Medema M.H."/>
            <person name="Devos D.P."/>
            <person name="Kaster A.-K."/>
            <person name="Ovreas L."/>
            <person name="Rohde M."/>
            <person name="Galperin M.Y."/>
            <person name="Jogler C."/>
        </authorList>
    </citation>
    <scope>NUCLEOTIDE SEQUENCE [LARGE SCALE GENOMIC DNA]</scope>
    <source>
        <strain evidence="1 2">SV_7m_r</strain>
    </source>
</reference>
<sequence>MGGGLVDKENYATFGVVEVSATESLDQLARLS</sequence>
<dbReference type="Proteomes" id="UP000315003">
    <property type="component" value="Chromosome"/>
</dbReference>
<protein>
    <submittedName>
        <fullName evidence="1">Uncharacterized protein</fullName>
    </submittedName>
</protein>
<organism evidence="1 2">
    <name type="scientific">Stieleria bergensis</name>
    <dbReference type="NCBI Taxonomy" id="2528025"/>
    <lineage>
        <taxon>Bacteria</taxon>
        <taxon>Pseudomonadati</taxon>
        <taxon>Planctomycetota</taxon>
        <taxon>Planctomycetia</taxon>
        <taxon>Pirellulales</taxon>
        <taxon>Pirellulaceae</taxon>
        <taxon>Stieleria</taxon>
    </lineage>
</organism>
<evidence type="ECO:0000313" key="2">
    <source>
        <dbReference type="Proteomes" id="UP000315003"/>
    </source>
</evidence>
<evidence type="ECO:0000313" key="1">
    <source>
        <dbReference type="EMBL" id="QDT58156.1"/>
    </source>
</evidence>
<keyword evidence="2" id="KW-1185">Reference proteome</keyword>
<dbReference type="AlphaFoldDB" id="A0A517SPV2"/>